<keyword evidence="4" id="KW-0677">Repeat</keyword>
<proteinExistence type="inferred from homology"/>
<evidence type="ECO:0000313" key="12">
    <source>
        <dbReference type="Proteomes" id="UP000800235"/>
    </source>
</evidence>
<comment type="caution">
    <text evidence="11">The sequence shown here is derived from an EMBL/GenBank/DDBJ whole genome shotgun (WGS) entry which is preliminary data.</text>
</comment>
<dbReference type="EMBL" id="MU007009">
    <property type="protein sequence ID" value="KAF2436989.1"/>
    <property type="molecule type" value="Genomic_DNA"/>
</dbReference>
<comment type="similarity">
    <text evidence="7 8">Belongs to the MPDU1 (TC 2.A.43.3) family.</text>
</comment>
<dbReference type="AlphaFoldDB" id="A0A9P4P2C3"/>
<dbReference type="Gene3D" id="1.20.1280.290">
    <property type="match status" value="2"/>
</dbReference>
<evidence type="ECO:0000256" key="10">
    <source>
        <dbReference type="SAM" id="Phobius"/>
    </source>
</evidence>
<gene>
    <name evidence="11" type="ORF">EJ08DRAFT_623404</name>
</gene>
<evidence type="ECO:0000256" key="3">
    <source>
        <dbReference type="ARBA" id="ARBA00022692"/>
    </source>
</evidence>
<dbReference type="PIRSF" id="PIRSF023381">
    <property type="entry name" value="MannP-dilichol_defect-1p"/>
    <property type="match status" value="1"/>
</dbReference>
<name>A0A9P4P2C3_9PEZI</name>
<keyword evidence="3 8" id="KW-0812">Transmembrane</keyword>
<dbReference type="SMART" id="SM00679">
    <property type="entry name" value="CTNS"/>
    <property type="match status" value="2"/>
</dbReference>
<dbReference type="PANTHER" id="PTHR12226">
    <property type="entry name" value="MANNOSE-P-DOLICHOL UTILIZATION DEFECT 1 LEC35 -RELATED"/>
    <property type="match status" value="1"/>
</dbReference>
<feature type="region of interest" description="Disordered" evidence="9">
    <location>
        <begin position="265"/>
        <end position="284"/>
    </location>
</feature>
<evidence type="ECO:0000256" key="2">
    <source>
        <dbReference type="ARBA" id="ARBA00022448"/>
    </source>
</evidence>
<evidence type="ECO:0000256" key="4">
    <source>
        <dbReference type="ARBA" id="ARBA00022737"/>
    </source>
</evidence>
<evidence type="ECO:0000256" key="5">
    <source>
        <dbReference type="ARBA" id="ARBA00022989"/>
    </source>
</evidence>
<keyword evidence="5 8" id="KW-1133">Transmembrane helix</keyword>
<sequence length="284" mass="29778">MDTLRSALQPVTRNLPTPLFTLGNNLLGPACYKHLILDIDPINYPECFKLGVSKGLGIGIIAASSVVKIPQLLKLINSQSAASVSFLSYLLETASLVITLAYNARSGNPFSTYGESALIAAQNVAIGSLVLHYSGQSGEAAIFVAGLAAALYTFFATDSVDAHTMGLLQAGAGVLSVASKLPQIVTIYQQGGTGQLSAFAVFNYLVGSLSRIFTTLQEVNDPLILYGYIAAFALNAILAAQVIYYWNAPATQKKAVKVKGVTGATEGNTTATPKGKGPSTRRRG</sequence>
<evidence type="ECO:0000256" key="6">
    <source>
        <dbReference type="ARBA" id="ARBA00023136"/>
    </source>
</evidence>
<dbReference type="Proteomes" id="UP000800235">
    <property type="component" value="Unassembled WGS sequence"/>
</dbReference>
<dbReference type="Pfam" id="PF04193">
    <property type="entry name" value="PQ-loop"/>
    <property type="match status" value="2"/>
</dbReference>
<evidence type="ECO:0000256" key="8">
    <source>
        <dbReference type="PIRNR" id="PIRNR023381"/>
    </source>
</evidence>
<comment type="subcellular location">
    <subcellularLocation>
        <location evidence="1 8">Membrane</location>
        <topology evidence="1 8">Multi-pass membrane protein</topology>
    </subcellularLocation>
</comment>
<evidence type="ECO:0000256" key="1">
    <source>
        <dbReference type="ARBA" id="ARBA00004141"/>
    </source>
</evidence>
<protein>
    <recommendedName>
        <fullName evidence="8">Mannose-P-dolichol utilization defect 1 protein homolog</fullName>
    </recommendedName>
</protein>
<organism evidence="11 12">
    <name type="scientific">Tothia fuscella</name>
    <dbReference type="NCBI Taxonomy" id="1048955"/>
    <lineage>
        <taxon>Eukaryota</taxon>
        <taxon>Fungi</taxon>
        <taxon>Dikarya</taxon>
        <taxon>Ascomycota</taxon>
        <taxon>Pezizomycotina</taxon>
        <taxon>Dothideomycetes</taxon>
        <taxon>Pleosporomycetidae</taxon>
        <taxon>Venturiales</taxon>
        <taxon>Cylindrosympodiaceae</taxon>
        <taxon>Tothia</taxon>
    </lineage>
</organism>
<evidence type="ECO:0000256" key="7">
    <source>
        <dbReference type="ARBA" id="ARBA00038475"/>
    </source>
</evidence>
<dbReference type="OrthoDB" id="271506at2759"/>
<feature type="transmembrane region" description="Helical" evidence="10">
    <location>
        <begin position="140"/>
        <end position="157"/>
    </location>
</feature>
<keyword evidence="6 8" id="KW-0472">Membrane</keyword>
<keyword evidence="2" id="KW-0813">Transport</keyword>
<reference evidence="11" key="1">
    <citation type="journal article" date="2020" name="Stud. Mycol.">
        <title>101 Dothideomycetes genomes: a test case for predicting lifestyles and emergence of pathogens.</title>
        <authorList>
            <person name="Haridas S."/>
            <person name="Albert R."/>
            <person name="Binder M."/>
            <person name="Bloem J."/>
            <person name="Labutti K."/>
            <person name="Salamov A."/>
            <person name="Andreopoulos B."/>
            <person name="Baker S."/>
            <person name="Barry K."/>
            <person name="Bills G."/>
            <person name="Bluhm B."/>
            <person name="Cannon C."/>
            <person name="Castanera R."/>
            <person name="Culley D."/>
            <person name="Daum C."/>
            <person name="Ezra D."/>
            <person name="Gonzalez J."/>
            <person name="Henrissat B."/>
            <person name="Kuo A."/>
            <person name="Liang C."/>
            <person name="Lipzen A."/>
            <person name="Lutzoni F."/>
            <person name="Magnuson J."/>
            <person name="Mondo S."/>
            <person name="Nolan M."/>
            <person name="Ohm R."/>
            <person name="Pangilinan J."/>
            <person name="Park H.-J."/>
            <person name="Ramirez L."/>
            <person name="Alfaro M."/>
            <person name="Sun H."/>
            <person name="Tritt A."/>
            <person name="Yoshinaga Y."/>
            <person name="Zwiers L.-H."/>
            <person name="Turgeon B."/>
            <person name="Goodwin S."/>
            <person name="Spatafora J."/>
            <person name="Crous P."/>
            <person name="Grigoriev I."/>
        </authorList>
    </citation>
    <scope>NUCLEOTIDE SEQUENCE</scope>
    <source>
        <strain evidence="11">CBS 130266</strain>
    </source>
</reference>
<accession>A0A9P4P2C3</accession>
<dbReference type="PANTHER" id="PTHR12226:SF2">
    <property type="entry name" value="MANNOSE-P-DOLICHOL UTILIZATION DEFECT 1 PROTEIN"/>
    <property type="match status" value="1"/>
</dbReference>
<feature type="transmembrane region" description="Helical" evidence="10">
    <location>
        <begin position="223"/>
        <end position="246"/>
    </location>
</feature>
<keyword evidence="12" id="KW-1185">Reference proteome</keyword>
<dbReference type="InterPro" id="IPR006603">
    <property type="entry name" value="PQ-loop_rpt"/>
</dbReference>
<evidence type="ECO:0000256" key="9">
    <source>
        <dbReference type="SAM" id="MobiDB-lite"/>
    </source>
</evidence>
<dbReference type="InterPro" id="IPR016817">
    <property type="entry name" value="MannP-dilichol_defect-1"/>
</dbReference>
<dbReference type="GO" id="GO:0016020">
    <property type="term" value="C:membrane"/>
    <property type="evidence" value="ECO:0007669"/>
    <property type="project" value="UniProtKB-SubCell"/>
</dbReference>
<evidence type="ECO:0000313" key="11">
    <source>
        <dbReference type="EMBL" id="KAF2436989.1"/>
    </source>
</evidence>